<evidence type="ECO:0000313" key="3">
    <source>
        <dbReference type="Proteomes" id="UP000586827"/>
    </source>
</evidence>
<name>A0A849C4P7_9NOCA</name>
<protein>
    <submittedName>
        <fullName evidence="2">Uncharacterized protein</fullName>
    </submittedName>
</protein>
<dbReference type="AlphaFoldDB" id="A0A849C4P7"/>
<sequence length="743" mass="82736">MADDEIGRETAAALRTTLQVAGLLAEHWGRRTASRAQAATARHETRARESAARWQAQQRTAESYLRTTGSAAWWRDASRSDVTEAWCTARHWRHHSTVAATAEKRLNGQISERYGIDLTSTTPINAPADPAAIHHLLARAAWRQTLAPQGTPHADVLADDAATRRAEAEALYALVAEHARATSLAVDSTGTAVAEAGLEALGGPGQQWLREFDRAPHQAYARVLVAPDTATRTAIYDSAEKLRALANASEISDDDLATRTASELSAIDDLGEPARPWLEAWHADHESAYHHVLDNRHVQEELTKRAEMEFSAQSRTAEAELRGRTGKWFATAERVEILDAWDTARTWREHSPLAATVHDRLTTQILERFGVDLSADSAMDLAQARGMLDHAAWRVAAAKMDSIRASPAKTETEEHQRLEHDHLYKLVADHSTATSAYLAHGDNRYESASPGRDQRQRALAISDAEAELRDLGPLGQRWLRDFDTDPHRAYARVLVAPNSATRRQLHAAVQQLHDSEIVGPTRTPRPDRDNAIAAVGATGDSGRRWLDTWRSNPHAALHRVLEDPYTVNELRLAPAQPTARKTRRSRDARHQEPAPRPRSKAWTDSDLQEARGWLTEHDPEWLAVRDWKIANLPDTNSGLQSVQEAIVERFRSSTSTDPARRESARSTGITDHNQTERTTAIRSQLKDRNVDPALQRIRMNLEQDNAVPLSAVITKPPTPVADPIAVEPDMQLHQVMQDFDHDR</sequence>
<gene>
    <name evidence="2" type="ORF">HLB23_28125</name>
</gene>
<evidence type="ECO:0000313" key="2">
    <source>
        <dbReference type="EMBL" id="NNH73674.1"/>
    </source>
</evidence>
<evidence type="ECO:0000256" key="1">
    <source>
        <dbReference type="SAM" id="MobiDB-lite"/>
    </source>
</evidence>
<feature type="compositionally biased region" description="Polar residues" evidence="1">
    <location>
        <begin position="665"/>
        <end position="682"/>
    </location>
</feature>
<feature type="region of interest" description="Disordered" evidence="1">
    <location>
        <begin position="571"/>
        <end position="605"/>
    </location>
</feature>
<proteinExistence type="predicted"/>
<keyword evidence="3" id="KW-1185">Reference proteome</keyword>
<dbReference type="EMBL" id="JABELX010000011">
    <property type="protein sequence ID" value="NNH73674.1"/>
    <property type="molecule type" value="Genomic_DNA"/>
</dbReference>
<dbReference type="RefSeq" id="WP_067522099.1">
    <property type="nucleotide sequence ID" value="NZ_JABELX010000011.1"/>
</dbReference>
<reference evidence="2 3" key="1">
    <citation type="submission" date="2020-05" db="EMBL/GenBank/DDBJ databases">
        <title>MicrobeNet Type strains.</title>
        <authorList>
            <person name="Nicholson A.C."/>
        </authorList>
    </citation>
    <scope>NUCLEOTIDE SEQUENCE [LARGE SCALE GENOMIC DNA]</scope>
    <source>
        <strain evidence="2 3">JCM 3224</strain>
    </source>
</reference>
<accession>A0A849C4P7</accession>
<comment type="caution">
    <text evidence="2">The sequence shown here is derived from an EMBL/GenBank/DDBJ whole genome shotgun (WGS) entry which is preliminary data.</text>
</comment>
<feature type="region of interest" description="Disordered" evidence="1">
    <location>
        <begin position="649"/>
        <end position="689"/>
    </location>
</feature>
<dbReference type="Proteomes" id="UP000586827">
    <property type="component" value="Unassembled WGS sequence"/>
</dbReference>
<organism evidence="2 3">
    <name type="scientific">Nocardia uniformis</name>
    <dbReference type="NCBI Taxonomy" id="53432"/>
    <lineage>
        <taxon>Bacteria</taxon>
        <taxon>Bacillati</taxon>
        <taxon>Actinomycetota</taxon>
        <taxon>Actinomycetes</taxon>
        <taxon>Mycobacteriales</taxon>
        <taxon>Nocardiaceae</taxon>
        <taxon>Nocardia</taxon>
    </lineage>
</organism>